<evidence type="ECO:0000256" key="2">
    <source>
        <dbReference type="ARBA" id="ARBA00023125"/>
    </source>
</evidence>
<dbReference type="InterPro" id="IPR036390">
    <property type="entry name" value="WH_DNA-bd_sf"/>
</dbReference>
<evidence type="ECO:0000256" key="1">
    <source>
        <dbReference type="ARBA" id="ARBA00023015"/>
    </source>
</evidence>
<dbReference type="RefSeq" id="WP_013546623.1">
    <property type="nucleotide sequence ID" value="NC_014933.1"/>
</dbReference>
<dbReference type="PANTHER" id="PTHR33204:SF29">
    <property type="entry name" value="TRANSCRIPTIONAL REGULATOR"/>
    <property type="match status" value="1"/>
</dbReference>
<dbReference type="KEGG" id="bhl:Bache_0997"/>
<gene>
    <name evidence="5" type="ordered locus">Bache_0997</name>
</gene>
<dbReference type="eggNOG" id="COG1733">
    <property type="taxonomic scope" value="Bacteria"/>
</dbReference>
<dbReference type="PATRIC" id="fig|693979.3.peg.1063"/>
<evidence type="ECO:0000259" key="4">
    <source>
        <dbReference type="PROSITE" id="PS51118"/>
    </source>
</evidence>
<dbReference type="Gene3D" id="1.10.10.10">
    <property type="entry name" value="Winged helix-like DNA-binding domain superfamily/Winged helix DNA-binding domain"/>
    <property type="match status" value="1"/>
</dbReference>
<dbReference type="EMBL" id="CP002352">
    <property type="protein sequence ID" value="ADV43010.1"/>
    <property type="molecule type" value="Genomic_DNA"/>
</dbReference>
<protein>
    <submittedName>
        <fullName evidence="5">Transcriptional regulator, HxlR family</fullName>
    </submittedName>
</protein>
<dbReference type="Pfam" id="PF01638">
    <property type="entry name" value="HxlR"/>
    <property type="match status" value="1"/>
</dbReference>
<evidence type="ECO:0000256" key="3">
    <source>
        <dbReference type="ARBA" id="ARBA00023163"/>
    </source>
</evidence>
<keyword evidence="6" id="KW-1185">Reference proteome</keyword>
<dbReference type="OrthoDB" id="8231503at2"/>
<dbReference type="PROSITE" id="PS51118">
    <property type="entry name" value="HTH_HXLR"/>
    <property type="match status" value="1"/>
</dbReference>
<keyword evidence="3" id="KW-0804">Transcription</keyword>
<proteinExistence type="predicted"/>
<evidence type="ECO:0000313" key="5">
    <source>
        <dbReference type="EMBL" id="ADV43010.1"/>
    </source>
</evidence>
<dbReference type="Proteomes" id="UP000008630">
    <property type="component" value="Chromosome"/>
</dbReference>
<dbReference type="HOGENOM" id="CLU_111585_5_1_10"/>
<reference evidence="5 6" key="2">
    <citation type="journal article" date="2011" name="Stand. Genomic Sci.">
        <title>Complete genome sequence of Bacteroides helcogenes type strain (P 36-108).</title>
        <authorList>
            <person name="Pati A."/>
            <person name="Gronow S."/>
            <person name="Zeytun A."/>
            <person name="Lapidus A."/>
            <person name="Nolan M."/>
            <person name="Hammon N."/>
            <person name="Deshpande S."/>
            <person name="Cheng J.F."/>
            <person name="Tapia R."/>
            <person name="Han C."/>
            <person name="Goodwin L."/>
            <person name="Pitluck S."/>
            <person name="Liolios K."/>
            <person name="Pagani I."/>
            <person name="Ivanova N."/>
            <person name="Mavromatis K."/>
            <person name="Chen A."/>
            <person name="Palaniappan K."/>
            <person name="Land M."/>
            <person name="Hauser L."/>
            <person name="Chang Y.J."/>
            <person name="Jeffries C.D."/>
            <person name="Detter J.C."/>
            <person name="Brambilla E."/>
            <person name="Rohde M."/>
            <person name="Goker M."/>
            <person name="Woyke T."/>
            <person name="Bristow J."/>
            <person name="Eisen J.A."/>
            <person name="Markowitz V."/>
            <person name="Hugenholtz P."/>
            <person name="Kyrpides N.C."/>
            <person name="Klenk H.P."/>
            <person name="Lucas S."/>
        </authorList>
    </citation>
    <scope>NUCLEOTIDE SEQUENCE [LARGE SCALE GENOMIC DNA]</scope>
    <source>
        <strain evidence="6">ATCC 35417 / DSM 20613 / JCM 6297 / CCUG 15421 / P 36-108</strain>
    </source>
</reference>
<keyword evidence="2" id="KW-0238">DNA-binding</keyword>
<keyword evidence="1" id="KW-0805">Transcription regulation</keyword>
<dbReference type="AlphaFoldDB" id="E6SQN6"/>
<name>E6SQN6_BACT6</name>
<sequence>MENQCDKKAFYFQDRVYNCSLNLAIELIGGKWKPMMIYHLKDGALRSSDLQRAMGDISNKMFTQAARELERSNLIERIIYPVIPPKVEYKLTQLGESALPIVLHLADWGAMVSEEHPGNS</sequence>
<accession>E6SQN6</accession>
<dbReference type="PANTHER" id="PTHR33204">
    <property type="entry name" value="TRANSCRIPTIONAL REGULATOR, MARR FAMILY"/>
    <property type="match status" value="1"/>
</dbReference>
<dbReference type="InterPro" id="IPR036388">
    <property type="entry name" value="WH-like_DNA-bd_sf"/>
</dbReference>
<evidence type="ECO:0000313" key="6">
    <source>
        <dbReference type="Proteomes" id="UP000008630"/>
    </source>
</evidence>
<dbReference type="InterPro" id="IPR002577">
    <property type="entry name" value="HTH_HxlR"/>
</dbReference>
<reference key="1">
    <citation type="submission" date="2010-11" db="EMBL/GenBank/DDBJ databases">
        <title>The complete genome of Bacteroides helcogenes P 36-108.</title>
        <authorList>
            <consortium name="US DOE Joint Genome Institute (JGI-PGF)"/>
            <person name="Lucas S."/>
            <person name="Copeland A."/>
            <person name="Lapidus A."/>
            <person name="Bruce D."/>
            <person name="Goodwin L."/>
            <person name="Pitluck S."/>
            <person name="Kyrpides N."/>
            <person name="Mavromatis K."/>
            <person name="Ivanova N."/>
            <person name="Zeytun A."/>
            <person name="Brettin T."/>
            <person name="Detter J.C."/>
            <person name="Tapia R."/>
            <person name="Han C."/>
            <person name="Land M."/>
            <person name="Hauser L."/>
            <person name="Markowitz V."/>
            <person name="Cheng J.-F."/>
            <person name="Hugenholtz P."/>
            <person name="Woyke T."/>
            <person name="Wu D."/>
            <person name="Gronow S."/>
            <person name="Wellnitz S."/>
            <person name="Brambilla E."/>
            <person name="Klenk H.-P."/>
            <person name="Eisen J.A."/>
        </authorList>
    </citation>
    <scope>NUCLEOTIDE SEQUENCE</scope>
    <source>
        <strain>P 36-108</strain>
    </source>
</reference>
<dbReference type="GO" id="GO:0003677">
    <property type="term" value="F:DNA binding"/>
    <property type="evidence" value="ECO:0007669"/>
    <property type="project" value="UniProtKB-KW"/>
</dbReference>
<organism evidence="5 6">
    <name type="scientific">Bacteroides helcogenes (strain ATCC 35417 / DSM 20613 / JCM 6297 / CCUG 15421 / P 36-108)</name>
    <dbReference type="NCBI Taxonomy" id="693979"/>
    <lineage>
        <taxon>Bacteria</taxon>
        <taxon>Pseudomonadati</taxon>
        <taxon>Bacteroidota</taxon>
        <taxon>Bacteroidia</taxon>
        <taxon>Bacteroidales</taxon>
        <taxon>Bacteroidaceae</taxon>
        <taxon>Bacteroides</taxon>
    </lineage>
</organism>
<dbReference type="SUPFAM" id="SSF46785">
    <property type="entry name" value="Winged helix' DNA-binding domain"/>
    <property type="match status" value="1"/>
</dbReference>
<feature type="domain" description="HTH hxlR-type" evidence="4">
    <location>
        <begin position="19"/>
        <end position="117"/>
    </location>
</feature>